<reference evidence="5" key="1">
    <citation type="journal article" date="2017" name="Proc. Natl. Acad. Sci. U.S.A.">
        <title>Simulation of Deepwater Horizon oil plume reveals substrate specialization within a complex community of hydrocarbon-degraders.</title>
        <authorList>
            <person name="Hu P."/>
            <person name="Dubinsky E.A."/>
            <person name="Probst A.J."/>
            <person name="Wang J."/>
            <person name="Sieber C.M.K."/>
            <person name="Tom L.M."/>
            <person name="Gardinali P."/>
            <person name="Banfield J.F."/>
            <person name="Atlas R.M."/>
            <person name="Andersen G.L."/>
        </authorList>
    </citation>
    <scope>NUCLEOTIDE SEQUENCE [LARGE SCALE GENOMIC DNA]</scope>
</reference>
<evidence type="ECO:0000259" key="3">
    <source>
        <dbReference type="Pfam" id="PF04773"/>
    </source>
</evidence>
<feature type="chain" id="PRO_5013209553" description="FecR protein domain-containing protein" evidence="2">
    <location>
        <begin position="23"/>
        <end position="701"/>
    </location>
</feature>
<gene>
    <name evidence="4" type="ORF">A9Q84_18190</name>
</gene>
<keyword evidence="2" id="KW-0732">Signal</keyword>
<dbReference type="EMBL" id="MAAO01000011">
    <property type="protein sequence ID" value="OUR94232.1"/>
    <property type="molecule type" value="Genomic_DNA"/>
</dbReference>
<name>A0A1Y5F3T4_9BACT</name>
<dbReference type="PANTHER" id="PTHR38731">
    <property type="entry name" value="LIPL45-RELATED LIPOPROTEIN-RELATED"/>
    <property type="match status" value="1"/>
</dbReference>
<dbReference type="PANTHER" id="PTHR38731:SF1">
    <property type="entry name" value="FECR PROTEIN DOMAIN-CONTAINING PROTEIN"/>
    <property type="match status" value="1"/>
</dbReference>
<feature type="region of interest" description="Disordered" evidence="1">
    <location>
        <begin position="208"/>
        <end position="232"/>
    </location>
</feature>
<evidence type="ECO:0000256" key="2">
    <source>
        <dbReference type="SAM" id="SignalP"/>
    </source>
</evidence>
<dbReference type="InterPro" id="IPR006860">
    <property type="entry name" value="FecR"/>
</dbReference>
<evidence type="ECO:0000313" key="5">
    <source>
        <dbReference type="Proteomes" id="UP000196531"/>
    </source>
</evidence>
<dbReference type="Gene3D" id="2.60.120.1440">
    <property type="match status" value="1"/>
</dbReference>
<feature type="signal peptide" evidence="2">
    <location>
        <begin position="1"/>
        <end position="22"/>
    </location>
</feature>
<feature type="domain" description="FecR protein" evidence="3">
    <location>
        <begin position="59"/>
        <end position="155"/>
    </location>
</feature>
<proteinExistence type="predicted"/>
<feature type="compositionally biased region" description="Basic and acidic residues" evidence="1">
    <location>
        <begin position="218"/>
        <end position="232"/>
    </location>
</feature>
<organism evidence="4 5">
    <name type="scientific">Halobacteriovorax marinus</name>
    <dbReference type="NCBI Taxonomy" id="97084"/>
    <lineage>
        <taxon>Bacteria</taxon>
        <taxon>Pseudomonadati</taxon>
        <taxon>Bdellovibrionota</taxon>
        <taxon>Bacteriovoracia</taxon>
        <taxon>Bacteriovoracales</taxon>
        <taxon>Halobacteriovoraceae</taxon>
        <taxon>Halobacteriovorax</taxon>
    </lineage>
</organism>
<comment type="caution">
    <text evidence="4">The sequence shown here is derived from an EMBL/GenBank/DDBJ whole genome shotgun (WGS) entry which is preliminary data.</text>
</comment>
<evidence type="ECO:0000313" key="4">
    <source>
        <dbReference type="EMBL" id="OUR94232.1"/>
    </source>
</evidence>
<sequence length="701" mass="79911">MKRILKLNIILSLFLYPLSSFADYAVITKLRGKVTLTESDGQGKRNLSEQDKVFSGQIIYTEAKSIVKIKFEDNSTIVIGQRSQLVLNKIISSETKVLGLINGYIRGKFNKSKMGFIKAKIKTESAALGIRGTDFNIIYNKENQITTAISFSGDVEFSSINGKRSKEENKPVHLTSGNFSSTFKKSQYVSPPIKMSPEQFEILRNNQELTSKKKHASSKKDRVNKISSLKDNKSYQQDIPRELVGDGYGQIKENFLKKEKLYRPGGYIDLNTGIYIEPPSDAIYDKDEMVFKVPKELGGFDSKTGEYIPPLGLILHPLKGFVLVSSAIESGIKYIRKKVTGLTEVVGSKLNDVKDAIYQSSETDNSTSVIDDAVEGAKDAGYSTLGSLADNLNNYLYQGVLQKLEAPLKSLPLISSLDLRISDTLSYSTVQKLLVYKHVEEIVKTPSFTNDLHLTAAYKKTLWNKLFIRPRINFYKRNHIKDKVTEIKALDNYHHRTGLDIGVIGKLGKYHVQTYFFFDYFSQNKFNDSTKSYTTLLRDKRYGFSKLIVGTKYLSSRFDYYYTNYRSAPLGNGDMHTFLFSEILNLNNKNFLNFTLNWAKRKRELSNKDILIYGTKLEYYLTSMQHGFNVKSWLEYNTARDQLFLNSRGKEVNIDLGLKLVKKHSKLFSTSFTYLLKDIKSKSLVFDSRAHNTSLTFNLLY</sequence>
<dbReference type="AlphaFoldDB" id="A0A1Y5F3T4"/>
<dbReference type="Pfam" id="PF04773">
    <property type="entry name" value="FecR"/>
    <property type="match status" value="1"/>
</dbReference>
<protein>
    <recommendedName>
        <fullName evidence="3">FecR protein domain-containing protein</fullName>
    </recommendedName>
</protein>
<evidence type="ECO:0000256" key="1">
    <source>
        <dbReference type="SAM" id="MobiDB-lite"/>
    </source>
</evidence>
<accession>A0A1Y5F3T4</accession>
<dbReference type="Proteomes" id="UP000196531">
    <property type="component" value="Unassembled WGS sequence"/>
</dbReference>